<protein>
    <recommendedName>
        <fullName evidence="3">Flagellar basal-body rod protein FlgC</fullName>
    </recommendedName>
</protein>
<proteinExistence type="inferred from homology"/>
<feature type="domain" description="Flagellar basal-body/hook protein C-terminal" evidence="7">
    <location>
        <begin position="126"/>
        <end position="170"/>
    </location>
</feature>
<sequence length="172" mass="19052">MLKIGNINSVTLPLDAQINHLFGRQKAMDFLTSMKISSSGLNVQRKLMETVSSNLANIETTRTPEGGPYRRKELVVTALPIEDQFNEILKSELGDNVLQSMITEIIEDQSEPRLVFNPNHPDANETGYVAMPNVDLMTEMVNLVTSTRGFEANVTAMNAAKSMAQRAIELGR</sequence>
<dbReference type="Pfam" id="PF00460">
    <property type="entry name" value="Flg_bb_rod"/>
    <property type="match status" value="1"/>
</dbReference>
<evidence type="ECO:0000256" key="2">
    <source>
        <dbReference type="ARBA" id="ARBA00009677"/>
    </source>
</evidence>
<dbReference type="AlphaFoldDB" id="A0A382AG35"/>
<dbReference type="GO" id="GO:0030694">
    <property type="term" value="C:bacterial-type flagellum basal body, rod"/>
    <property type="evidence" value="ECO:0007669"/>
    <property type="project" value="InterPro"/>
</dbReference>
<comment type="subcellular location">
    <subcellularLocation>
        <location evidence="1">Bacterial flagellum basal body</location>
    </subcellularLocation>
</comment>
<gene>
    <name evidence="8" type="ORF">METZ01_LOCUS153105</name>
</gene>
<dbReference type="PANTHER" id="PTHR30435">
    <property type="entry name" value="FLAGELLAR PROTEIN"/>
    <property type="match status" value="1"/>
</dbReference>
<reference evidence="8" key="1">
    <citation type="submission" date="2018-05" db="EMBL/GenBank/DDBJ databases">
        <authorList>
            <person name="Lanie J.A."/>
            <person name="Ng W.-L."/>
            <person name="Kazmierczak K.M."/>
            <person name="Andrzejewski T.M."/>
            <person name="Davidsen T.M."/>
            <person name="Wayne K.J."/>
            <person name="Tettelin H."/>
            <person name="Glass J.I."/>
            <person name="Rusch D."/>
            <person name="Podicherti R."/>
            <person name="Tsui H.-C.T."/>
            <person name="Winkler M.E."/>
        </authorList>
    </citation>
    <scope>NUCLEOTIDE SEQUENCE</scope>
</reference>
<organism evidence="8">
    <name type="scientific">marine metagenome</name>
    <dbReference type="NCBI Taxonomy" id="408172"/>
    <lineage>
        <taxon>unclassified sequences</taxon>
        <taxon>metagenomes</taxon>
        <taxon>ecological metagenomes</taxon>
    </lineage>
</organism>
<dbReference type="InterPro" id="IPR019776">
    <property type="entry name" value="Flagellar_basal_body_rod_CS"/>
</dbReference>
<evidence type="ECO:0000256" key="1">
    <source>
        <dbReference type="ARBA" id="ARBA00004117"/>
    </source>
</evidence>
<comment type="subunit">
    <text evidence="5">The basal body constitutes a major portion of the flagellar organelle and consists of four rings (L,P,S, and M) mounted on a central rod. The rod consists of about 26 subunits of FlgG in the distal portion, and FlgB, FlgC and FlgF are thought to build up the proximal portion of the rod with about 6 subunits each.</text>
</comment>
<keyword evidence="4" id="KW-0975">Bacterial flagellum</keyword>
<evidence type="ECO:0000259" key="7">
    <source>
        <dbReference type="Pfam" id="PF06429"/>
    </source>
</evidence>
<dbReference type="NCBIfam" id="TIGR01395">
    <property type="entry name" value="FlgC"/>
    <property type="match status" value="1"/>
</dbReference>
<dbReference type="InterPro" id="IPR006299">
    <property type="entry name" value="FlgC"/>
</dbReference>
<evidence type="ECO:0000313" key="8">
    <source>
        <dbReference type="EMBL" id="SVB00251.1"/>
    </source>
</evidence>
<dbReference type="InterPro" id="IPR001444">
    <property type="entry name" value="Flag_bb_rod_N"/>
</dbReference>
<comment type="similarity">
    <text evidence="2">Belongs to the flagella basal body rod proteins family.</text>
</comment>
<evidence type="ECO:0000259" key="6">
    <source>
        <dbReference type="Pfam" id="PF00460"/>
    </source>
</evidence>
<evidence type="ECO:0000256" key="3">
    <source>
        <dbReference type="ARBA" id="ARBA00017941"/>
    </source>
</evidence>
<feature type="domain" description="Flagellar basal body rod protein N-terminal" evidence="6">
    <location>
        <begin position="35"/>
        <end position="61"/>
    </location>
</feature>
<dbReference type="Pfam" id="PF06429">
    <property type="entry name" value="Flg_bbr_C"/>
    <property type="match status" value="1"/>
</dbReference>
<name>A0A382AG35_9ZZZZ</name>
<dbReference type="PROSITE" id="PS00588">
    <property type="entry name" value="FLAGELLA_BB_ROD"/>
    <property type="match status" value="1"/>
</dbReference>
<dbReference type="PANTHER" id="PTHR30435:SF2">
    <property type="entry name" value="FLAGELLAR BASAL-BODY ROD PROTEIN FLGC"/>
    <property type="match status" value="1"/>
</dbReference>
<evidence type="ECO:0000256" key="4">
    <source>
        <dbReference type="ARBA" id="ARBA00023143"/>
    </source>
</evidence>
<dbReference type="GO" id="GO:0071978">
    <property type="term" value="P:bacterial-type flagellum-dependent swarming motility"/>
    <property type="evidence" value="ECO:0007669"/>
    <property type="project" value="TreeGrafter"/>
</dbReference>
<accession>A0A382AG35</accession>
<dbReference type="InterPro" id="IPR010930">
    <property type="entry name" value="Flg_bb/hook_C_dom"/>
</dbReference>
<dbReference type="EMBL" id="UINC01025166">
    <property type="protein sequence ID" value="SVB00251.1"/>
    <property type="molecule type" value="Genomic_DNA"/>
</dbReference>
<evidence type="ECO:0000256" key="5">
    <source>
        <dbReference type="ARBA" id="ARBA00025933"/>
    </source>
</evidence>